<organism evidence="2 3">
    <name type="scientific">Marinomonas primoryensis</name>
    <dbReference type="NCBI Taxonomy" id="178399"/>
    <lineage>
        <taxon>Bacteria</taxon>
        <taxon>Pseudomonadati</taxon>
        <taxon>Pseudomonadota</taxon>
        <taxon>Gammaproteobacteria</taxon>
        <taxon>Oceanospirillales</taxon>
        <taxon>Oceanospirillaceae</taxon>
        <taxon>Marinomonas</taxon>
    </lineage>
</organism>
<feature type="signal peptide" evidence="1">
    <location>
        <begin position="1"/>
        <end position="20"/>
    </location>
</feature>
<evidence type="ECO:0008006" key="4">
    <source>
        <dbReference type="Google" id="ProtNLM"/>
    </source>
</evidence>
<evidence type="ECO:0000313" key="3">
    <source>
        <dbReference type="Proteomes" id="UP000249898"/>
    </source>
</evidence>
<keyword evidence="1" id="KW-0732">Signal</keyword>
<protein>
    <recommendedName>
        <fullName evidence="4">Lipoprotein</fullName>
    </recommendedName>
</protein>
<evidence type="ECO:0000313" key="2">
    <source>
        <dbReference type="EMBL" id="AWX99108.1"/>
    </source>
</evidence>
<name>A0A2Z4PPJ2_9GAMM</name>
<sequence length="65" mass="7187">MNRLFSLSLLLILLSGCASQASKEADILIHGIENQDLAVLENNKDNPYITTTKNVEPGFVECKRP</sequence>
<feature type="chain" id="PRO_5016388565" description="Lipoprotein" evidence="1">
    <location>
        <begin position="21"/>
        <end position="65"/>
    </location>
</feature>
<dbReference type="RefSeq" id="WP_112135606.1">
    <property type="nucleotide sequence ID" value="NZ_CP016181.1"/>
</dbReference>
<dbReference type="EMBL" id="CP016181">
    <property type="protein sequence ID" value="AWX99108.1"/>
    <property type="molecule type" value="Genomic_DNA"/>
</dbReference>
<reference evidence="2 3" key="1">
    <citation type="submission" date="2016-06" db="EMBL/GenBank/DDBJ databases">
        <title>The sequenced genome of the ice-adhering bacterium Marinomonas primoryensis, from Antarctica.</title>
        <authorList>
            <person name="Graham L."/>
            <person name="Vance T.D.R."/>
            <person name="Davies P.L."/>
        </authorList>
    </citation>
    <scope>NUCLEOTIDE SEQUENCE [LARGE SCALE GENOMIC DNA]</scope>
    <source>
        <strain evidence="2 3">AceL</strain>
    </source>
</reference>
<proteinExistence type="predicted"/>
<accession>A0A2Z4PPJ2</accession>
<dbReference type="PROSITE" id="PS51257">
    <property type="entry name" value="PROKAR_LIPOPROTEIN"/>
    <property type="match status" value="1"/>
</dbReference>
<gene>
    <name evidence="2" type="ORF">A8139_03150</name>
</gene>
<dbReference type="AlphaFoldDB" id="A0A2Z4PPJ2"/>
<evidence type="ECO:0000256" key="1">
    <source>
        <dbReference type="SAM" id="SignalP"/>
    </source>
</evidence>
<dbReference type="Proteomes" id="UP000249898">
    <property type="component" value="Chromosome"/>
</dbReference>